<dbReference type="InterPro" id="IPR000595">
    <property type="entry name" value="cNMP-bd_dom"/>
</dbReference>
<evidence type="ECO:0000313" key="2">
    <source>
        <dbReference type="EMBL" id="RKR84651.1"/>
    </source>
</evidence>
<evidence type="ECO:0000259" key="1">
    <source>
        <dbReference type="PROSITE" id="PS50042"/>
    </source>
</evidence>
<reference evidence="2 3" key="1">
    <citation type="submission" date="2018-10" db="EMBL/GenBank/DDBJ databases">
        <title>Genomic Encyclopedia of Archaeal and Bacterial Type Strains, Phase II (KMG-II): from individual species to whole genera.</title>
        <authorList>
            <person name="Goeker M."/>
        </authorList>
    </citation>
    <scope>NUCLEOTIDE SEQUENCE [LARGE SCALE GENOMIC DNA]</scope>
    <source>
        <strain evidence="2 3">DSM 18602</strain>
    </source>
</reference>
<dbReference type="EMBL" id="RBKU01000001">
    <property type="protein sequence ID" value="RKR84651.1"/>
    <property type="molecule type" value="Genomic_DNA"/>
</dbReference>
<sequence>MNDVSPLVNYVTRELPLTKTEEDFFATLLRVKKVKRKQFIDQPDFVSSYRNYVVKGALRAYILGDDGQEHTIALAVEGGFIGDHGSFLSQEPATLFVEAIEDSEVIQISYENEQRLLETVPKFHSYFRLKTLHVAVNIQKRVLSNISQSAEKRYEQFAKNYPQLLQRFPLYMIASYLGMTREFLSKIRNNNT</sequence>
<proteinExistence type="predicted"/>
<evidence type="ECO:0000313" key="3">
    <source>
        <dbReference type="Proteomes" id="UP000268007"/>
    </source>
</evidence>
<dbReference type="CDD" id="cd00038">
    <property type="entry name" value="CAP_ED"/>
    <property type="match status" value="1"/>
</dbReference>
<dbReference type="InterPro" id="IPR014710">
    <property type="entry name" value="RmlC-like_jellyroll"/>
</dbReference>
<dbReference type="AlphaFoldDB" id="A0A495J7D9"/>
<name>A0A495J7D9_9SPHI</name>
<accession>A0A495J7D9</accession>
<dbReference type="RefSeq" id="WP_121200424.1">
    <property type="nucleotide sequence ID" value="NZ_RBKU01000001.1"/>
</dbReference>
<protein>
    <submittedName>
        <fullName evidence="2">CRP-like cAMP-binding protein</fullName>
    </submittedName>
</protein>
<dbReference type="PROSITE" id="PS50042">
    <property type="entry name" value="CNMP_BINDING_3"/>
    <property type="match status" value="1"/>
</dbReference>
<dbReference type="Gene3D" id="2.60.120.10">
    <property type="entry name" value="Jelly Rolls"/>
    <property type="match status" value="1"/>
</dbReference>
<gene>
    <name evidence="2" type="ORF">BDD43_4899</name>
</gene>
<keyword evidence="3" id="KW-1185">Reference proteome</keyword>
<dbReference type="Pfam" id="PF00027">
    <property type="entry name" value="cNMP_binding"/>
    <property type="match status" value="1"/>
</dbReference>
<comment type="caution">
    <text evidence="2">The sequence shown here is derived from an EMBL/GenBank/DDBJ whole genome shotgun (WGS) entry which is preliminary data.</text>
</comment>
<dbReference type="InterPro" id="IPR018490">
    <property type="entry name" value="cNMP-bd_dom_sf"/>
</dbReference>
<dbReference type="OrthoDB" id="1092431at2"/>
<feature type="domain" description="Cyclic nucleotide-binding" evidence="1">
    <location>
        <begin position="52"/>
        <end position="117"/>
    </location>
</feature>
<organism evidence="2 3">
    <name type="scientific">Mucilaginibacter gracilis</name>
    <dbReference type="NCBI Taxonomy" id="423350"/>
    <lineage>
        <taxon>Bacteria</taxon>
        <taxon>Pseudomonadati</taxon>
        <taxon>Bacteroidota</taxon>
        <taxon>Sphingobacteriia</taxon>
        <taxon>Sphingobacteriales</taxon>
        <taxon>Sphingobacteriaceae</taxon>
        <taxon>Mucilaginibacter</taxon>
    </lineage>
</organism>
<dbReference type="SUPFAM" id="SSF51206">
    <property type="entry name" value="cAMP-binding domain-like"/>
    <property type="match status" value="1"/>
</dbReference>
<dbReference type="Proteomes" id="UP000268007">
    <property type="component" value="Unassembled WGS sequence"/>
</dbReference>